<evidence type="ECO:0000256" key="1">
    <source>
        <dbReference type="ARBA" id="ARBA00006484"/>
    </source>
</evidence>
<reference evidence="2 3" key="1">
    <citation type="submission" date="2016-07" db="EMBL/GenBank/DDBJ databases">
        <title>Genome analysis of Burkholderia fungorum ES3-20.</title>
        <authorList>
            <person name="Xu D."/>
            <person name="Yao R."/>
            <person name="Zheng S."/>
        </authorList>
    </citation>
    <scope>NUCLEOTIDE SEQUENCE [LARGE SCALE GENOMIC DNA]</scope>
    <source>
        <strain evidence="2 3">ES3-20</strain>
    </source>
</reference>
<dbReference type="PRINTS" id="PR00080">
    <property type="entry name" value="SDRFAMILY"/>
</dbReference>
<protein>
    <submittedName>
        <fullName evidence="2">Oxidoreductase</fullName>
    </submittedName>
</protein>
<gene>
    <name evidence="2" type="ORF">BCY88_06060</name>
</gene>
<dbReference type="EMBL" id="MCAS01000023">
    <property type="protein sequence ID" value="RKF43542.1"/>
    <property type="molecule type" value="Genomic_DNA"/>
</dbReference>
<proteinExistence type="inferred from homology"/>
<accession>A0A420GED3</accession>
<dbReference type="InterPro" id="IPR050259">
    <property type="entry name" value="SDR"/>
</dbReference>
<dbReference type="SUPFAM" id="SSF51735">
    <property type="entry name" value="NAD(P)-binding Rossmann-fold domains"/>
    <property type="match status" value="1"/>
</dbReference>
<dbReference type="CDD" id="cd05233">
    <property type="entry name" value="SDR_c"/>
    <property type="match status" value="1"/>
</dbReference>
<dbReference type="AlphaFoldDB" id="A0A420GED3"/>
<dbReference type="PANTHER" id="PTHR42879">
    <property type="entry name" value="3-OXOACYL-(ACYL-CARRIER-PROTEIN) REDUCTASE"/>
    <property type="match status" value="1"/>
</dbReference>
<dbReference type="PRINTS" id="PR00081">
    <property type="entry name" value="GDHRDH"/>
</dbReference>
<organism evidence="2 3">
    <name type="scientific">Paraburkholderia fungorum</name>
    <dbReference type="NCBI Taxonomy" id="134537"/>
    <lineage>
        <taxon>Bacteria</taxon>
        <taxon>Pseudomonadati</taxon>
        <taxon>Pseudomonadota</taxon>
        <taxon>Betaproteobacteria</taxon>
        <taxon>Burkholderiales</taxon>
        <taxon>Burkholderiaceae</taxon>
        <taxon>Paraburkholderia</taxon>
    </lineage>
</organism>
<comment type="similarity">
    <text evidence="1">Belongs to the short-chain dehydrogenases/reductases (SDR) family.</text>
</comment>
<evidence type="ECO:0000313" key="3">
    <source>
        <dbReference type="Proteomes" id="UP000283709"/>
    </source>
</evidence>
<sequence>MDLELNGKVALVTGSSHGIGKAIAAALASEGCHVVVNGRNADGVNKVATELGATPAVGDVSTRAGATAVLEQAVAVRGQIDIVVCNVGSGASVPPGQEDEAEWHRMLQINLISATNTVAAARPHLGTRGGAILCISSICGSAALGAPVAYSAAKAALDSFVRGAARYLAPENIRINALVPGNILFEGSTWERKLAADPDRVAAMLKQEVAMARLGTSKEVADMAAFLCSAKAGFATGALFVLDGGQLRG</sequence>
<dbReference type="InterPro" id="IPR036291">
    <property type="entry name" value="NAD(P)-bd_dom_sf"/>
</dbReference>
<dbReference type="PANTHER" id="PTHR42879:SF2">
    <property type="entry name" value="3-OXOACYL-[ACYL-CARRIER-PROTEIN] REDUCTASE FABG"/>
    <property type="match status" value="1"/>
</dbReference>
<dbReference type="Gene3D" id="3.40.50.720">
    <property type="entry name" value="NAD(P)-binding Rossmann-like Domain"/>
    <property type="match status" value="1"/>
</dbReference>
<dbReference type="RefSeq" id="WP_120346259.1">
    <property type="nucleotide sequence ID" value="NZ_MCAS01000023.1"/>
</dbReference>
<dbReference type="OrthoDB" id="8959163at2"/>
<dbReference type="InterPro" id="IPR002347">
    <property type="entry name" value="SDR_fam"/>
</dbReference>
<dbReference type="FunFam" id="3.40.50.720:FF:000084">
    <property type="entry name" value="Short-chain dehydrogenase reductase"/>
    <property type="match status" value="1"/>
</dbReference>
<name>A0A420GED3_9BURK</name>
<evidence type="ECO:0000313" key="2">
    <source>
        <dbReference type="EMBL" id="RKF43542.1"/>
    </source>
</evidence>
<comment type="caution">
    <text evidence="2">The sequence shown here is derived from an EMBL/GenBank/DDBJ whole genome shotgun (WGS) entry which is preliminary data.</text>
</comment>
<dbReference type="Proteomes" id="UP000283709">
    <property type="component" value="Unassembled WGS sequence"/>
</dbReference>
<dbReference type="Pfam" id="PF13561">
    <property type="entry name" value="adh_short_C2"/>
    <property type="match status" value="1"/>
</dbReference>